<proteinExistence type="predicted"/>
<gene>
    <name evidence="1" type="ORF">MHEC_00390</name>
</gene>
<dbReference type="SUPFAM" id="SSF140453">
    <property type="entry name" value="EsxAB dimer-like"/>
    <property type="match status" value="1"/>
</dbReference>
<accession>A0A2G8AYT6</accession>
<name>A0A2G8AYT6_9MYCO</name>
<dbReference type="EMBL" id="AP024237">
    <property type="protein sequence ID" value="BCO33606.1"/>
    <property type="molecule type" value="Genomic_DNA"/>
</dbReference>
<dbReference type="RefSeq" id="WP_048892617.1">
    <property type="nucleotide sequence ID" value="NZ_AP024237.1"/>
</dbReference>
<dbReference type="InterPro" id="IPR036689">
    <property type="entry name" value="ESAT-6-like_sf"/>
</dbReference>
<evidence type="ECO:0000313" key="2">
    <source>
        <dbReference type="Proteomes" id="UP000595446"/>
    </source>
</evidence>
<reference evidence="1 2" key="1">
    <citation type="submission" date="2020-12" db="EMBL/GenBank/DDBJ databases">
        <title>Complete genome sequence of Mycobacterium heckeshornense JCM 15655T, closely related to a pathogenic non-tuberculous mycobacterial species Mycobacterium xenopi.</title>
        <authorList>
            <person name="Yoshida M."/>
            <person name="Fukano H."/>
            <person name="Asakura T."/>
            <person name="Suzuki M."/>
            <person name="Hoshino Y."/>
        </authorList>
    </citation>
    <scope>NUCLEOTIDE SEQUENCE [LARGE SCALE GENOMIC DNA]</scope>
    <source>
        <strain evidence="1 2">JCM 15655</strain>
    </source>
</reference>
<dbReference type="Gene3D" id="1.10.287.1060">
    <property type="entry name" value="ESAT-6-like"/>
    <property type="match status" value="1"/>
</dbReference>
<keyword evidence="2" id="KW-1185">Reference proteome</keyword>
<dbReference type="OrthoDB" id="4741132at2"/>
<dbReference type="STRING" id="110505.ACT16_16880"/>
<dbReference type="Proteomes" id="UP000595446">
    <property type="component" value="Chromosome"/>
</dbReference>
<protein>
    <submittedName>
        <fullName evidence="1">Uncharacterized protein</fullName>
    </submittedName>
</protein>
<organism evidence="1 2">
    <name type="scientific">Mycobacterium heckeshornense</name>
    <dbReference type="NCBI Taxonomy" id="110505"/>
    <lineage>
        <taxon>Bacteria</taxon>
        <taxon>Bacillati</taxon>
        <taxon>Actinomycetota</taxon>
        <taxon>Actinomycetes</taxon>
        <taxon>Mycobacteriales</taxon>
        <taxon>Mycobacteriaceae</taxon>
        <taxon>Mycobacterium</taxon>
    </lineage>
</organism>
<sequence>MEISYNYGAGADLSHAMATQAAMLSQHAHDLMQAGNALVSEHLIGQGGDAYLDSLRRLTSAVSDIGDTIMRHSNAVDASFLGANHVDATAANLLGG</sequence>
<dbReference type="AlphaFoldDB" id="A0A2G8AYT6"/>
<evidence type="ECO:0000313" key="1">
    <source>
        <dbReference type="EMBL" id="BCO33606.1"/>
    </source>
</evidence>